<gene>
    <name evidence="1" type="ORF">BV22DRAFT_1017307</name>
</gene>
<comment type="caution">
    <text evidence="1">The sequence shown here is derived from an EMBL/GenBank/DDBJ whole genome shotgun (WGS) entry which is preliminary data.</text>
</comment>
<accession>A0ACB8BAG1</accession>
<reference evidence="1" key="1">
    <citation type="journal article" date="2021" name="New Phytol.">
        <title>Evolutionary innovations through gain and loss of genes in the ectomycorrhizal Boletales.</title>
        <authorList>
            <person name="Wu G."/>
            <person name="Miyauchi S."/>
            <person name="Morin E."/>
            <person name="Kuo A."/>
            <person name="Drula E."/>
            <person name="Varga T."/>
            <person name="Kohler A."/>
            <person name="Feng B."/>
            <person name="Cao Y."/>
            <person name="Lipzen A."/>
            <person name="Daum C."/>
            <person name="Hundley H."/>
            <person name="Pangilinan J."/>
            <person name="Johnson J."/>
            <person name="Barry K."/>
            <person name="LaButti K."/>
            <person name="Ng V."/>
            <person name="Ahrendt S."/>
            <person name="Min B."/>
            <person name="Choi I.G."/>
            <person name="Park H."/>
            <person name="Plett J.M."/>
            <person name="Magnuson J."/>
            <person name="Spatafora J.W."/>
            <person name="Nagy L.G."/>
            <person name="Henrissat B."/>
            <person name="Grigoriev I.V."/>
            <person name="Yang Z.L."/>
            <person name="Xu J."/>
            <person name="Martin F.M."/>
        </authorList>
    </citation>
    <scope>NUCLEOTIDE SEQUENCE</scope>
    <source>
        <strain evidence="1">KUC20120723A-06</strain>
    </source>
</reference>
<name>A0ACB8BAG1_9AGAM</name>
<evidence type="ECO:0000313" key="1">
    <source>
        <dbReference type="EMBL" id="KAH7922437.1"/>
    </source>
</evidence>
<protein>
    <submittedName>
        <fullName evidence="1">Uncharacterized protein</fullName>
    </submittedName>
</protein>
<dbReference type="EMBL" id="MU266485">
    <property type="protein sequence ID" value="KAH7922437.1"/>
    <property type="molecule type" value="Genomic_DNA"/>
</dbReference>
<keyword evidence="2" id="KW-1185">Reference proteome</keyword>
<organism evidence="1 2">
    <name type="scientific">Leucogyrophana mollusca</name>
    <dbReference type="NCBI Taxonomy" id="85980"/>
    <lineage>
        <taxon>Eukaryota</taxon>
        <taxon>Fungi</taxon>
        <taxon>Dikarya</taxon>
        <taxon>Basidiomycota</taxon>
        <taxon>Agaricomycotina</taxon>
        <taxon>Agaricomycetes</taxon>
        <taxon>Agaricomycetidae</taxon>
        <taxon>Boletales</taxon>
        <taxon>Boletales incertae sedis</taxon>
        <taxon>Leucogyrophana</taxon>
    </lineage>
</organism>
<sequence length="503" mass="56395">MAISQEKLFPQPSPPPSLLSPKRWPGADKESTAALQKDLYDNHTRWHVFFNDRGFHNHAAHHLLAIWAMGASAPIIDAAYKTHCDYQRPAFKSPEPITDKNFREHLADEKYYSAYLAYFTDELLQKGLSKTFEEHIFSHKANFDAVAEAEGKPQPEMLNRFVEGVFHPFIHCGYGAEFGLLGTAAEGLAMTAVHTASSTVLIPRRFFEATSTAENIECALAQFSHLSLNKLFPTLRPAGIHPFSIMARILKDSRFDAPVERPPPALYTELLKDYGDVLREYAELWTVDTSDHKHLDEHIEQLIWVNTMIYGIGGWKEGADFNADFFSMHLVTSVLFVPSVLAYLSHKSQALLLRAYFVTSLAWWITRGRPSLHIAPFFSSTSSTMHTPPGPQPTPAKETLPSPTDAHALTPNAWLPIVQTTLVHPNEHLCKLQRALAHFAALYGSREEGHWAGTELEGAERLDGTLFVRVAALTADKLGWMREGEEKATWDFKGFYQADGGAK</sequence>
<proteinExistence type="predicted"/>
<evidence type="ECO:0000313" key="2">
    <source>
        <dbReference type="Proteomes" id="UP000790709"/>
    </source>
</evidence>
<dbReference type="Proteomes" id="UP000790709">
    <property type="component" value="Unassembled WGS sequence"/>
</dbReference>